<evidence type="ECO:0000313" key="3">
    <source>
        <dbReference type="EMBL" id="MFC3145309.1"/>
    </source>
</evidence>
<comment type="subcellular location">
    <subcellularLocation>
        <location evidence="1">Virion</location>
    </subcellularLocation>
</comment>
<evidence type="ECO:0000259" key="2">
    <source>
        <dbReference type="Pfam" id="PF05065"/>
    </source>
</evidence>
<gene>
    <name evidence="3" type="ORF">ACFOGP_21495</name>
</gene>
<proteinExistence type="predicted"/>
<organism evidence="3 4">
    <name type="scientific">Psychromarinibacter halotolerans</name>
    <dbReference type="NCBI Taxonomy" id="1775175"/>
    <lineage>
        <taxon>Bacteria</taxon>
        <taxon>Pseudomonadati</taxon>
        <taxon>Pseudomonadota</taxon>
        <taxon>Alphaproteobacteria</taxon>
        <taxon>Rhodobacterales</taxon>
        <taxon>Paracoccaceae</taxon>
        <taxon>Psychromarinibacter</taxon>
    </lineage>
</organism>
<keyword evidence="4" id="KW-1185">Reference proteome</keyword>
<dbReference type="Proteomes" id="UP001595632">
    <property type="component" value="Unassembled WGS sequence"/>
</dbReference>
<dbReference type="NCBIfam" id="TIGR01554">
    <property type="entry name" value="major_cap_HK97"/>
    <property type="match status" value="1"/>
</dbReference>
<dbReference type="InterPro" id="IPR054612">
    <property type="entry name" value="Phage_capsid-like_C"/>
</dbReference>
<reference evidence="4" key="1">
    <citation type="journal article" date="2019" name="Int. J. Syst. Evol. Microbiol.">
        <title>The Global Catalogue of Microorganisms (GCM) 10K type strain sequencing project: providing services to taxonomists for standard genome sequencing and annotation.</title>
        <authorList>
            <consortium name="The Broad Institute Genomics Platform"/>
            <consortium name="The Broad Institute Genome Sequencing Center for Infectious Disease"/>
            <person name="Wu L."/>
            <person name="Ma J."/>
        </authorList>
    </citation>
    <scope>NUCLEOTIDE SEQUENCE [LARGE SCALE GENOMIC DNA]</scope>
    <source>
        <strain evidence="4">KCTC 52366</strain>
    </source>
</reference>
<accession>A0ABV7GUI2</accession>
<feature type="domain" description="Phage capsid-like C-terminal" evidence="2">
    <location>
        <begin position="134"/>
        <end position="407"/>
    </location>
</feature>
<dbReference type="InterPro" id="IPR024455">
    <property type="entry name" value="Phage_capsid"/>
</dbReference>
<name>A0ABV7GUI2_9RHOB</name>
<dbReference type="Gene3D" id="3.30.2400.10">
    <property type="entry name" value="Major capsid protein gp5"/>
    <property type="match status" value="1"/>
</dbReference>
<protein>
    <submittedName>
        <fullName evidence="3">Phage major capsid protein</fullName>
    </submittedName>
</protein>
<comment type="caution">
    <text evidence="3">The sequence shown here is derived from an EMBL/GenBank/DDBJ whole genome shotgun (WGS) entry which is preliminary data.</text>
</comment>
<evidence type="ECO:0000256" key="1">
    <source>
        <dbReference type="ARBA" id="ARBA00004328"/>
    </source>
</evidence>
<dbReference type="Pfam" id="PF05065">
    <property type="entry name" value="Phage_capsid"/>
    <property type="match status" value="1"/>
</dbReference>
<evidence type="ECO:0000313" key="4">
    <source>
        <dbReference type="Proteomes" id="UP001595632"/>
    </source>
</evidence>
<dbReference type="SUPFAM" id="SSF56563">
    <property type="entry name" value="Major capsid protein gp5"/>
    <property type="match status" value="1"/>
</dbReference>
<dbReference type="RefSeq" id="WP_275635137.1">
    <property type="nucleotide sequence ID" value="NZ_JARGYD010000020.1"/>
</dbReference>
<dbReference type="EMBL" id="JBHRTB010000010">
    <property type="protein sequence ID" value="MFC3145309.1"/>
    <property type="molecule type" value="Genomic_DNA"/>
</dbReference>
<sequence>MSKKAALQKRLAELQAEGTKILDAAESAERGLTAEEELRFEAIEDEIKAVQSDIKEAEKMEARKRILGGLAAGTTLSPAGGTTVRDLNPETTAGFADLGEFAVAVHAAVHGGDRDERLVALANSHEGGTTSGEGYMLPPAHRDEIWELVNQFDEFGPMIDEEPTANRSVKLLADESTPWGATGIESYWRAEGSQMTASKLAGQERNVPLHELYTLALASEELLEDAPRLNARLSRKAAEAIAWKKNLAIVEGTGVGQPLGWFNSPAMVTVPKESGQSADTLATENIVNMYSRLLMVPGSQPFWLGNSDILPQLMTLTLGDKPVWLPPNGLAGAPNGFILGLPLRLSEYAKTLGDLGDLQLIQPRGYYGARRASGVKYATSIHLYFDYNTQAFRWVFRYGGQPHLSAPVSPHNGTATKSHFVALAERA</sequence>